<organism evidence="1 2">
    <name type="scientific">Granulicella rosea</name>
    <dbReference type="NCBI Taxonomy" id="474952"/>
    <lineage>
        <taxon>Bacteria</taxon>
        <taxon>Pseudomonadati</taxon>
        <taxon>Acidobacteriota</taxon>
        <taxon>Terriglobia</taxon>
        <taxon>Terriglobales</taxon>
        <taxon>Acidobacteriaceae</taxon>
        <taxon>Granulicella</taxon>
    </lineage>
</organism>
<accession>A0A239JWU8</accession>
<dbReference type="OrthoDB" id="7871924at2"/>
<dbReference type="RefSeq" id="WP_089408793.1">
    <property type="nucleotide sequence ID" value="NZ_FZOU01000004.1"/>
</dbReference>
<gene>
    <name evidence="1" type="ORF">SAMN05421770_104129</name>
</gene>
<keyword evidence="2" id="KW-1185">Reference proteome</keyword>
<reference evidence="1 2" key="1">
    <citation type="submission" date="2017-06" db="EMBL/GenBank/DDBJ databases">
        <authorList>
            <person name="Kim H.J."/>
            <person name="Triplett B.A."/>
        </authorList>
    </citation>
    <scope>NUCLEOTIDE SEQUENCE [LARGE SCALE GENOMIC DNA]</scope>
    <source>
        <strain evidence="1 2">DSM 18704</strain>
    </source>
</reference>
<evidence type="ECO:0000313" key="1">
    <source>
        <dbReference type="EMBL" id="SNT09294.1"/>
    </source>
</evidence>
<proteinExistence type="predicted"/>
<protein>
    <submittedName>
        <fullName evidence="1">Uncharacterized protein</fullName>
    </submittedName>
</protein>
<evidence type="ECO:0000313" key="2">
    <source>
        <dbReference type="Proteomes" id="UP000198356"/>
    </source>
</evidence>
<sequence length="151" mass="16362">MSDNYIIFVPEDPRFVPSADRIADGLSVAARLFPKADAIKADLPGGIECFDAGGNFESTTCPGCGKKLPDAWWATAADADQEESGFRLGVFRTPCCASDVTLNDLRYEWPQRFGMFGLEIQNPNVGLLAAGDVVALESAVGTFLRVVYRHL</sequence>
<dbReference type="Proteomes" id="UP000198356">
    <property type="component" value="Unassembled WGS sequence"/>
</dbReference>
<dbReference type="AlphaFoldDB" id="A0A239JWU8"/>
<name>A0A239JWU8_9BACT</name>
<dbReference type="EMBL" id="FZOU01000004">
    <property type="protein sequence ID" value="SNT09294.1"/>
    <property type="molecule type" value="Genomic_DNA"/>
</dbReference>